<name>A0A9X2CAS4_9GAMM</name>
<gene>
    <name evidence="2" type="ORF">L2749_14650</name>
</gene>
<proteinExistence type="predicted"/>
<evidence type="ECO:0000256" key="1">
    <source>
        <dbReference type="ARBA" id="ARBA00023172"/>
    </source>
</evidence>
<dbReference type="EMBL" id="JAKILJ010000034">
    <property type="protein sequence ID" value="MCL1106480.1"/>
    <property type="molecule type" value="Genomic_DNA"/>
</dbReference>
<comment type="caution">
    <text evidence="2">The sequence shown here is derived from an EMBL/GenBank/DDBJ whole genome shotgun (WGS) entry which is preliminary data.</text>
</comment>
<dbReference type="GO" id="GO:0003677">
    <property type="term" value="F:DNA binding"/>
    <property type="evidence" value="ECO:0007669"/>
    <property type="project" value="InterPro"/>
</dbReference>
<keyword evidence="3" id="KW-1185">Reference proteome</keyword>
<keyword evidence="1" id="KW-0233">DNA recombination</keyword>
<accession>A0A9X2CAS4</accession>
<dbReference type="InterPro" id="IPR013762">
    <property type="entry name" value="Integrase-like_cat_sf"/>
</dbReference>
<dbReference type="RefSeq" id="WP_188926772.1">
    <property type="nucleotide sequence ID" value="NZ_BMQI01000055.1"/>
</dbReference>
<dbReference type="GO" id="GO:0006310">
    <property type="term" value="P:DNA recombination"/>
    <property type="evidence" value="ECO:0007669"/>
    <property type="project" value="UniProtKB-KW"/>
</dbReference>
<evidence type="ECO:0000313" key="3">
    <source>
        <dbReference type="Proteomes" id="UP001139408"/>
    </source>
</evidence>
<organism evidence="2 3">
    <name type="scientific">Shewanella algicola</name>
    <dbReference type="NCBI Taxonomy" id="640633"/>
    <lineage>
        <taxon>Bacteria</taxon>
        <taxon>Pseudomonadati</taxon>
        <taxon>Pseudomonadota</taxon>
        <taxon>Gammaproteobacteria</taxon>
        <taxon>Alteromonadales</taxon>
        <taxon>Shewanellaceae</taxon>
        <taxon>Shewanella</taxon>
    </lineage>
</organism>
<protein>
    <recommendedName>
        <fullName evidence="4">Tyr recombinase domain-containing protein</fullName>
    </recommendedName>
</protein>
<sequence length="130" mass="14708">MKTPKSGRELKVCNTVYDAFKRFKAANRSGNNFVYTGPSSTPRQTHYVSRTLWYPTLKSEGLKKRRPYETGHTAAVLHIAALENPLYISQRLGHSDTRLLFDVYAPYVVNASRYDVNAFDQLMSSEAVAS</sequence>
<dbReference type="InterPro" id="IPR011010">
    <property type="entry name" value="DNA_brk_join_enz"/>
</dbReference>
<reference evidence="2" key="1">
    <citation type="submission" date="2022-01" db="EMBL/GenBank/DDBJ databases">
        <title>Whole genome-based taxonomy of the Shewanellaceae.</title>
        <authorList>
            <person name="Martin-Rodriguez A.J."/>
        </authorList>
    </citation>
    <scope>NUCLEOTIDE SEQUENCE</scope>
    <source>
        <strain evidence="2">DSM 23803</strain>
    </source>
</reference>
<dbReference type="AlphaFoldDB" id="A0A9X2CAS4"/>
<evidence type="ECO:0008006" key="4">
    <source>
        <dbReference type="Google" id="ProtNLM"/>
    </source>
</evidence>
<dbReference type="Gene3D" id="1.10.443.10">
    <property type="entry name" value="Intergrase catalytic core"/>
    <property type="match status" value="1"/>
</dbReference>
<dbReference type="GO" id="GO:0015074">
    <property type="term" value="P:DNA integration"/>
    <property type="evidence" value="ECO:0007669"/>
    <property type="project" value="InterPro"/>
</dbReference>
<dbReference type="Proteomes" id="UP001139408">
    <property type="component" value="Unassembled WGS sequence"/>
</dbReference>
<evidence type="ECO:0000313" key="2">
    <source>
        <dbReference type="EMBL" id="MCL1106480.1"/>
    </source>
</evidence>
<dbReference type="SUPFAM" id="SSF56349">
    <property type="entry name" value="DNA breaking-rejoining enzymes"/>
    <property type="match status" value="1"/>
</dbReference>